<accession>A0A3P6E6R8</accession>
<reference evidence="1" key="1">
    <citation type="submission" date="2018-11" db="EMBL/GenBank/DDBJ databases">
        <authorList>
            <consortium name="Genoscope - CEA"/>
            <person name="William W."/>
        </authorList>
    </citation>
    <scope>NUCLEOTIDE SEQUENCE</scope>
</reference>
<dbReference type="EMBL" id="LR031875">
    <property type="protein sequence ID" value="VDD28262.1"/>
    <property type="molecule type" value="Genomic_DNA"/>
</dbReference>
<gene>
    <name evidence="1" type="ORF">BOLC9T53585H</name>
</gene>
<protein>
    <submittedName>
        <fullName evidence="1">Uncharacterized protein</fullName>
    </submittedName>
</protein>
<evidence type="ECO:0000313" key="1">
    <source>
        <dbReference type="EMBL" id="VDD28262.1"/>
    </source>
</evidence>
<dbReference type="AlphaFoldDB" id="A0A3P6E6R8"/>
<sequence length="71" mass="8176">MEKLQLPLCLAVEATSLSSGYDIIQFAWCSSYYVENSGDPYQKQMEECIDLIMNTLLRFLSTLVRTVSRVY</sequence>
<name>A0A3P6E6R8_BRAOL</name>
<organism evidence="1">
    <name type="scientific">Brassica oleracea</name>
    <name type="common">Wild cabbage</name>
    <dbReference type="NCBI Taxonomy" id="3712"/>
    <lineage>
        <taxon>Eukaryota</taxon>
        <taxon>Viridiplantae</taxon>
        <taxon>Streptophyta</taxon>
        <taxon>Embryophyta</taxon>
        <taxon>Tracheophyta</taxon>
        <taxon>Spermatophyta</taxon>
        <taxon>Magnoliopsida</taxon>
        <taxon>eudicotyledons</taxon>
        <taxon>Gunneridae</taxon>
        <taxon>Pentapetalae</taxon>
        <taxon>rosids</taxon>
        <taxon>malvids</taxon>
        <taxon>Brassicales</taxon>
        <taxon>Brassicaceae</taxon>
        <taxon>Brassiceae</taxon>
        <taxon>Brassica</taxon>
    </lineage>
</organism>
<proteinExistence type="predicted"/>